<gene>
    <name evidence="1" type="ORF">C7I85_09075</name>
</gene>
<evidence type="ECO:0000313" key="2">
    <source>
        <dbReference type="Proteomes" id="UP000240653"/>
    </source>
</evidence>
<reference evidence="1 2" key="1">
    <citation type="submission" date="2018-03" db="EMBL/GenBank/DDBJ databases">
        <title>The draft genome of Mesorhizobium soli JCM 19897.</title>
        <authorList>
            <person name="Li L."/>
            <person name="Liu L."/>
            <person name="Liang L."/>
            <person name="Wang T."/>
            <person name="Zhang X."/>
        </authorList>
    </citation>
    <scope>NUCLEOTIDE SEQUENCE [LARGE SCALE GENOMIC DNA]</scope>
    <source>
        <strain evidence="1 2">JCM 19897</strain>
    </source>
</reference>
<dbReference type="AlphaFoldDB" id="A0A2P7SFG3"/>
<dbReference type="EMBL" id="PXYL01000004">
    <property type="protein sequence ID" value="PSJ61228.1"/>
    <property type="molecule type" value="Genomic_DNA"/>
</dbReference>
<dbReference type="Proteomes" id="UP000240653">
    <property type="component" value="Unassembled WGS sequence"/>
</dbReference>
<comment type="caution">
    <text evidence="1">The sequence shown here is derived from an EMBL/GenBank/DDBJ whole genome shotgun (WGS) entry which is preliminary data.</text>
</comment>
<accession>A0A2P7SFG3</accession>
<dbReference type="RefSeq" id="WP_146148846.1">
    <property type="nucleotide sequence ID" value="NZ_PXYL01000004.1"/>
</dbReference>
<protein>
    <submittedName>
        <fullName evidence="1">Uncharacterized protein</fullName>
    </submittedName>
</protein>
<evidence type="ECO:0000313" key="1">
    <source>
        <dbReference type="EMBL" id="PSJ61228.1"/>
    </source>
</evidence>
<keyword evidence="2" id="KW-1185">Reference proteome</keyword>
<name>A0A2P7SFG3_9HYPH</name>
<proteinExistence type="predicted"/>
<sequence length="167" mass="17662">MSLVLMQKRAPFQTSPASPSANLLAVANGVAKAADNGGLAATSSDDMFGTNTTDVTAKKVHLVERLAKSLGVEQEDYDSDAAFYKALKVEIAKLKRDPEGLNKIAAIEKDLGLTELGISLDMFMNAILDPSGDDAKRVDAALGKAAKDLAHGTAIEMDEIGIYRPAR</sequence>
<organism evidence="1 2">
    <name type="scientific">Pseudaminobacter soli</name>
    <name type="common">ex Li et al. 2025</name>
    <dbReference type="NCBI Taxonomy" id="1295366"/>
    <lineage>
        <taxon>Bacteria</taxon>
        <taxon>Pseudomonadati</taxon>
        <taxon>Pseudomonadota</taxon>
        <taxon>Alphaproteobacteria</taxon>
        <taxon>Hyphomicrobiales</taxon>
        <taxon>Phyllobacteriaceae</taxon>
        <taxon>Pseudaminobacter</taxon>
    </lineage>
</organism>
<dbReference type="OrthoDB" id="8404518at2"/>